<organism evidence="3 4">
    <name type="scientific">Perilla frutescens var. hirtella</name>
    <name type="common">Perilla citriodora</name>
    <name type="synonym">Perilla setoyensis</name>
    <dbReference type="NCBI Taxonomy" id="608512"/>
    <lineage>
        <taxon>Eukaryota</taxon>
        <taxon>Viridiplantae</taxon>
        <taxon>Streptophyta</taxon>
        <taxon>Embryophyta</taxon>
        <taxon>Tracheophyta</taxon>
        <taxon>Spermatophyta</taxon>
        <taxon>Magnoliopsida</taxon>
        <taxon>eudicotyledons</taxon>
        <taxon>Gunneridae</taxon>
        <taxon>Pentapetalae</taxon>
        <taxon>asterids</taxon>
        <taxon>lamiids</taxon>
        <taxon>Lamiales</taxon>
        <taxon>Lamiaceae</taxon>
        <taxon>Nepetoideae</taxon>
        <taxon>Elsholtzieae</taxon>
        <taxon>Perilla</taxon>
    </lineage>
</organism>
<dbReference type="PANTHER" id="PTHR47212">
    <property type="entry name" value="ADHESIN-LIKE PROTEIN, PUTATIVE (DUF3741)-RELATED"/>
    <property type="match status" value="1"/>
</dbReference>
<dbReference type="EMBL" id="SDAM02000036">
    <property type="protein sequence ID" value="KAH6835347.1"/>
    <property type="molecule type" value="Genomic_DNA"/>
</dbReference>
<keyword evidence="4" id="KW-1185">Reference proteome</keyword>
<reference evidence="3 4" key="1">
    <citation type="journal article" date="2021" name="Nat. Commun.">
        <title>Incipient diploidization of the medicinal plant Perilla within 10,000 years.</title>
        <authorList>
            <person name="Zhang Y."/>
            <person name="Shen Q."/>
            <person name="Leng L."/>
            <person name="Zhang D."/>
            <person name="Chen S."/>
            <person name="Shi Y."/>
            <person name="Ning Z."/>
            <person name="Chen S."/>
        </authorList>
    </citation>
    <scope>NUCLEOTIDE SEQUENCE [LARGE SCALE GENOMIC DNA]</scope>
    <source>
        <strain evidence="4">cv. PC099</strain>
    </source>
</reference>
<evidence type="ECO:0000259" key="1">
    <source>
        <dbReference type="Pfam" id="PF12552"/>
    </source>
</evidence>
<dbReference type="InterPro" id="IPR022212">
    <property type="entry name" value="DUF3741"/>
</dbReference>
<sequence length="850" mass="96140">MARRSSRIEEMREKNEVSSCMWGLFSILESCQGRPSHKVISNGRPENRQIIDYPRKLLDPVASFDEECRKIHNRAGVRSVLVDAKGMSIEKHKSKQYAKKDVERLDCLMRTHKRTRSSSQDAYQSSSCCLNNAARLMAGLPSTSAEMSLNKLTLAAILGAVCAQNHHKETKLSEYLQRNNYLDQVDQSNIQQVQMRAKAFVDQMFINRKLALKEGRSSESKSFSDALDVLNSKRNLFMELLPNPNSMLARRVKKLSLPQTEKDTIKSVLATNTSECEEGLDATTSAKSETALANQTSDKIVILKPAPRNAKKVTCNCSSLQFATKSSRRVSEMKTASFSFREIKKKLKHTFGVTKKDRSQLLCISTPGVGSECICDGVEIRNSFSSSTSAEKKEKLKSTRGSDIACVDDTSRRKLDVPSARYSNKEEFDVILEAKRHLFTRLSNLNSVEAVTSNKPPRTLERILSSPEHELWPFSPRRDSLYFSGAAEMRFSPNYNTSPRVTVTSSHARNESRSNTEIASCHDQSKSLLTVDAKACSMILRTEAEAEADNMKTNGESKAVQMKSFPPPESRVSGETLSGTISTRITKPLETTDIIKANKCDGITMDSFTENEAATYTLDEKYIKYQEEHRSPVSVLEPFFIEDANSPPTITLQTGQFSAIKQLQPRRLDFEDSSFESLPQYQEEEEEEEEYHLCQYVQSVMEASCLNWDHLSEITTPPEELLLLHESLFDEVELPSLDCCYDPKLLFDHINEVLTEIYKRQFCSPPWLQVSATPKTRPAEPSLAELVVDEILAEAEFFLLATTERRTLEQIVSKDVVNCRWWLDVRLDMEHIVVEISEAVLEESLLEFNT</sequence>
<feature type="domain" description="DUF3741" evidence="1">
    <location>
        <begin position="202"/>
        <end position="246"/>
    </location>
</feature>
<dbReference type="InterPro" id="IPR025486">
    <property type="entry name" value="DUF4378"/>
</dbReference>
<comment type="caution">
    <text evidence="3">The sequence shown here is derived from an EMBL/GenBank/DDBJ whole genome shotgun (WGS) entry which is preliminary data.</text>
</comment>
<dbReference type="Pfam" id="PF14309">
    <property type="entry name" value="DUF4378"/>
    <property type="match status" value="1"/>
</dbReference>
<name>A0AAD4PDX4_PERFH</name>
<dbReference type="Pfam" id="PF12552">
    <property type="entry name" value="DUF3741"/>
    <property type="match status" value="1"/>
</dbReference>
<feature type="domain" description="DUF4378" evidence="2">
    <location>
        <begin position="695"/>
        <end position="843"/>
    </location>
</feature>
<evidence type="ECO:0000313" key="3">
    <source>
        <dbReference type="EMBL" id="KAH6835347.1"/>
    </source>
</evidence>
<evidence type="ECO:0008006" key="5">
    <source>
        <dbReference type="Google" id="ProtNLM"/>
    </source>
</evidence>
<protein>
    <recommendedName>
        <fullName evidence="5">DUF4378 domain-containing protein</fullName>
    </recommendedName>
</protein>
<evidence type="ECO:0000313" key="4">
    <source>
        <dbReference type="Proteomes" id="UP001190926"/>
    </source>
</evidence>
<gene>
    <name evidence="3" type="ORF">C2S53_006091</name>
</gene>
<dbReference type="PANTHER" id="PTHR47212:SF4">
    <property type="entry name" value="ADHESIN-LIKE PROTEIN, PUTATIVE (DUF3741)-RELATED"/>
    <property type="match status" value="1"/>
</dbReference>
<dbReference type="AlphaFoldDB" id="A0AAD4PDX4"/>
<proteinExistence type="predicted"/>
<evidence type="ECO:0000259" key="2">
    <source>
        <dbReference type="Pfam" id="PF14309"/>
    </source>
</evidence>
<dbReference type="Proteomes" id="UP001190926">
    <property type="component" value="Unassembled WGS sequence"/>
</dbReference>
<accession>A0AAD4PDX4</accession>